<protein>
    <recommendedName>
        <fullName evidence="3">DDE-1 domain-containing protein</fullName>
    </recommendedName>
</protein>
<sequence>MIVIIKEKAPELLSCFKCSEYFILWSPRKATRVAAHLPVNAPDLCERAFFRIVYAMKWFNIPPELVINVDQVGVWVLPNNSYTFHEKGSHQVDVVAKDEKHCYTALTASTASGAFLPFQQVWARKTAGSLLSQNSPRMKDAIHHGFHFASAASVTSPWSHFSTFKTMKEWIIHILVPYYLSVIESNPDLPSDQKCILFINIYPVHTSKDFTSYVYAEHPFIVLIFVPGNCTGAFQPADNSRSK</sequence>
<dbReference type="AlphaFoldDB" id="A0AA39UVZ5"/>
<dbReference type="Proteomes" id="UP001175228">
    <property type="component" value="Unassembled WGS sequence"/>
</dbReference>
<evidence type="ECO:0000313" key="2">
    <source>
        <dbReference type="Proteomes" id="UP001175228"/>
    </source>
</evidence>
<proteinExistence type="predicted"/>
<evidence type="ECO:0008006" key="3">
    <source>
        <dbReference type="Google" id="ProtNLM"/>
    </source>
</evidence>
<gene>
    <name evidence="1" type="ORF">EDD18DRAFT_1310008</name>
</gene>
<dbReference type="EMBL" id="JAUEPU010000018">
    <property type="protein sequence ID" value="KAK0495240.1"/>
    <property type="molecule type" value="Genomic_DNA"/>
</dbReference>
<reference evidence="1" key="1">
    <citation type="submission" date="2023-06" db="EMBL/GenBank/DDBJ databases">
        <authorList>
            <consortium name="Lawrence Berkeley National Laboratory"/>
            <person name="Ahrendt S."/>
            <person name="Sahu N."/>
            <person name="Indic B."/>
            <person name="Wong-Bajracharya J."/>
            <person name="Merenyi Z."/>
            <person name="Ke H.-M."/>
            <person name="Monk M."/>
            <person name="Kocsube S."/>
            <person name="Drula E."/>
            <person name="Lipzen A."/>
            <person name="Balint B."/>
            <person name="Henrissat B."/>
            <person name="Andreopoulos B."/>
            <person name="Martin F.M."/>
            <person name="Harder C.B."/>
            <person name="Rigling D."/>
            <person name="Ford K.L."/>
            <person name="Foster G.D."/>
            <person name="Pangilinan J."/>
            <person name="Papanicolaou A."/>
            <person name="Barry K."/>
            <person name="LaButti K."/>
            <person name="Viragh M."/>
            <person name="Koriabine M."/>
            <person name="Yan M."/>
            <person name="Riley R."/>
            <person name="Champramary S."/>
            <person name="Plett K.L."/>
            <person name="Tsai I.J."/>
            <person name="Slot J."/>
            <person name="Sipos G."/>
            <person name="Plett J."/>
            <person name="Nagy L.G."/>
            <person name="Grigoriev I.V."/>
        </authorList>
    </citation>
    <scope>NUCLEOTIDE SEQUENCE</scope>
    <source>
        <strain evidence="1">HWK02</strain>
    </source>
</reference>
<comment type="caution">
    <text evidence="1">The sequence shown here is derived from an EMBL/GenBank/DDBJ whole genome shotgun (WGS) entry which is preliminary data.</text>
</comment>
<name>A0AA39UVZ5_9AGAR</name>
<accession>A0AA39UVZ5</accession>
<evidence type="ECO:0000313" key="1">
    <source>
        <dbReference type="EMBL" id="KAK0495240.1"/>
    </source>
</evidence>
<organism evidence="1 2">
    <name type="scientific">Armillaria luteobubalina</name>
    <dbReference type="NCBI Taxonomy" id="153913"/>
    <lineage>
        <taxon>Eukaryota</taxon>
        <taxon>Fungi</taxon>
        <taxon>Dikarya</taxon>
        <taxon>Basidiomycota</taxon>
        <taxon>Agaricomycotina</taxon>
        <taxon>Agaricomycetes</taxon>
        <taxon>Agaricomycetidae</taxon>
        <taxon>Agaricales</taxon>
        <taxon>Marasmiineae</taxon>
        <taxon>Physalacriaceae</taxon>
        <taxon>Armillaria</taxon>
    </lineage>
</organism>
<keyword evidence="2" id="KW-1185">Reference proteome</keyword>